<dbReference type="PANTHER" id="PTHR35525">
    <property type="entry name" value="BLL6575 PROTEIN"/>
    <property type="match status" value="1"/>
</dbReference>
<dbReference type="OrthoDB" id="123307at2"/>
<dbReference type="EMBL" id="WODA01000023">
    <property type="protein sequence ID" value="MUN08044.1"/>
    <property type="molecule type" value="Genomic_DNA"/>
</dbReference>
<proteinExistence type="predicted"/>
<protein>
    <recommendedName>
        <fullName evidence="1">Zinc finger CGNR domain-containing protein</fullName>
    </recommendedName>
</protein>
<sequence length="186" mass="20071">MPKVTDDGGAVMTTDATGTATHASSDSLLLDLVNSRLVFDDHVDDELGTDADASAWLVAHGGTGDADEIADARAVRPLLARFLRGRASIADLEPWTAAITRRPAFGPDGARWRDDLAPGRRVGARAVLEWADLQGPEGSRIRPCAASDCQHFFIDTSRANTRRWHSMETCGNRAKARRHSARAKIG</sequence>
<evidence type="ECO:0000313" key="2">
    <source>
        <dbReference type="EMBL" id="MUN08044.1"/>
    </source>
</evidence>
<evidence type="ECO:0000259" key="1">
    <source>
        <dbReference type="Pfam" id="PF11706"/>
    </source>
</evidence>
<dbReference type="SUPFAM" id="SSF160904">
    <property type="entry name" value="Jann2411-like"/>
    <property type="match status" value="1"/>
</dbReference>
<dbReference type="AlphaFoldDB" id="A0A7C9HM87"/>
<evidence type="ECO:0000313" key="3">
    <source>
        <dbReference type="Proteomes" id="UP000480122"/>
    </source>
</evidence>
<comment type="caution">
    <text evidence="2">The sequence shown here is derived from an EMBL/GenBank/DDBJ whole genome shotgun (WGS) entry which is preliminary data.</text>
</comment>
<dbReference type="Proteomes" id="UP000480122">
    <property type="component" value="Unassembled WGS sequence"/>
</dbReference>
<feature type="domain" description="Zinc finger CGNR" evidence="1">
    <location>
        <begin position="140"/>
        <end position="182"/>
    </location>
</feature>
<dbReference type="InterPro" id="IPR021005">
    <property type="entry name" value="Znf_CGNR"/>
</dbReference>
<dbReference type="Gene3D" id="1.10.3300.10">
    <property type="entry name" value="Jann2411-like domain"/>
    <property type="match status" value="1"/>
</dbReference>
<accession>A0A7C9HM87</accession>
<keyword evidence="3" id="KW-1185">Reference proteome</keyword>
<organism evidence="2 3">
    <name type="scientific">Agromyces luteolus</name>
    <dbReference type="NCBI Taxonomy" id="88373"/>
    <lineage>
        <taxon>Bacteria</taxon>
        <taxon>Bacillati</taxon>
        <taxon>Actinomycetota</taxon>
        <taxon>Actinomycetes</taxon>
        <taxon>Micrococcales</taxon>
        <taxon>Microbacteriaceae</taxon>
        <taxon>Agromyces</taxon>
    </lineage>
</organism>
<dbReference type="PANTHER" id="PTHR35525:SF3">
    <property type="entry name" value="BLL6575 PROTEIN"/>
    <property type="match status" value="1"/>
</dbReference>
<dbReference type="Pfam" id="PF07336">
    <property type="entry name" value="ABATE"/>
    <property type="match status" value="1"/>
</dbReference>
<reference evidence="2 3" key="1">
    <citation type="submission" date="2019-11" db="EMBL/GenBank/DDBJ databases">
        <title>Agromyces kandeliae sp. nov., isolated from mangrove soil.</title>
        <authorList>
            <person name="Wang R."/>
        </authorList>
    </citation>
    <scope>NUCLEOTIDE SEQUENCE [LARGE SCALE GENOMIC DNA]</scope>
    <source>
        <strain evidence="2 3">JCM 11431</strain>
    </source>
</reference>
<dbReference type="InterPro" id="IPR010852">
    <property type="entry name" value="ABATE"/>
</dbReference>
<name>A0A7C9HM87_9MICO</name>
<gene>
    <name evidence="2" type="ORF">GLX25_13065</name>
</gene>
<dbReference type="InterPro" id="IPR023286">
    <property type="entry name" value="ABATE_dom_sf"/>
</dbReference>
<dbReference type="Pfam" id="PF11706">
    <property type="entry name" value="zf-CGNR"/>
    <property type="match status" value="1"/>
</dbReference>